<name>A0A5B0S4M6_PUCGR</name>
<gene>
    <name evidence="1" type="ORF">PGTUg99_001761</name>
</gene>
<protein>
    <submittedName>
        <fullName evidence="1">Uncharacterized protein</fullName>
    </submittedName>
</protein>
<dbReference type="AlphaFoldDB" id="A0A5B0S4M6"/>
<proteinExistence type="predicted"/>
<dbReference type="EMBL" id="VDEP01000076">
    <property type="protein sequence ID" value="KAA1132738.1"/>
    <property type="molecule type" value="Genomic_DNA"/>
</dbReference>
<reference evidence="1 2" key="1">
    <citation type="submission" date="2019-05" db="EMBL/GenBank/DDBJ databases">
        <title>Emergence of the Ug99 lineage of the wheat stem rust pathogen through somatic hybridization.</title>
        <authorList>
            <person name="Li F."/>
            <person name="Upadhyaya N.M."/>
            <person name="Sperschneider J."/>
            <person name="Matny O."/>
            <person name="Nguyen-Phuc H."/>
            <person name="Mago R."/>
            <person name="Raley C."/>
            <person name="Miller M.E."/>
            <person name="Silverstein K.A.T."/>
            <person name="Henningsen E."/>
            <person name="Hirsch C.D."/>
            <person name="Visser B."/>
            <person name="Pretorius Z.A."/>
            <person name="Steffenson B.J."/>
            <person name="Schwessinger B."/>
            <person name="Dodds P.N."/>
            <person name="Figueroa M."/>
        </authorList>
    </citation>
    <scope>NUCLEOTIDE SEQUENCE [LARGE SCALE GENOMIC DNA]</scope>
    <source>
        <strain evidence="1 2">Ug99</strain>
    </source>
</reference>
<accession>A0A5B0S4M6</accession>
<sequence>MTLTSVLLQMDPHSWSARLHHIEQEILLQIMSSGDRRKELGEAFPYEHPLPKL</sequence>
<evidence type="ECO:0000313" key="2">
    <source>
        <dbReference type="Proteomes" id="UP000325313"/>
    </source>
</evidence>
<organism evidence="1 2">
    <name type="scientific">Puccinia graminis f. sp. tritici</name>
    <dbReference type="NCBI Taxonomy" id="56615"/>
    <lineage>
        <taxon>Eukaryota</taxon>
        <taxon>Fungi</taxon>
        <taxon>Dikarya</taxon>
        <taxon>Basidiomycota</taxon>
        <taxon>Pucciniomycotina</taxon>
        <taxon>Pucciniomycetes</taxon>
        <taxon>Pucciniales</taxon>
        <taxon>Pucciniaceae</taxon>
        <taxon>Puccinia</taxon>
    </lineage>
</organism>
<dbReference type="Proteomes" id="UP000325313">
    <property type="component" value="Unassembled WGS sequence"/>
</dbReference>
<comment type="caution">
    <text evidence="1">The sequence shown here is derived from an EMBL/GenBank/DDBJ whole genome shotgun (WGS) entry which is preliminary data.</text>
</comment>
<evidence type="ECO:0000313" key="1">
    <source>
        <dbReference type="EMBL" id="KAA1132738.1"/>
    </source>
</evidence>